<protein>
    <submittedName>
        <fullName evidence="2">Uncharacterized protein</fullName>
    </submittedName>
</protein>
<gene>
    <name evidence="2" type="ORF">Tci_927434</name>
</gene>
<feature type="compositionally biased region" description="Basic and acidic residues" evidence="1">
    <location>
        <begin position="1"/>
        <end position="15"/>
    </location>
</feature>
<feature type="region of interest" description="Disordered" evidence="1">
    <location>
        <begin position="1"/>
        <end position="94"/>
    </location>
</feature>
<reference evidence="2" key="1">
    <citation type="journal article" date="2019" name="Sci. Rep.">
        <title>Draft genome of Tanacetum cinerariifolium, the natural source of mosquito coil.</title>
        <authorList>
            <person name="Yamashiro T."/>
            <person name="Shiraishi A."/>
            <person name="Satake H."/>
            <person name="Nakayama K."/>
        </authorList>
    </citation>
    <scope>NUCLEOTIDE SEQUENCE</scope>
</reference>
<feature type="non-terminal residue" evidence="2">
    <location>
        <position position="1"/>
    </location>
</feature>
<sequence length="94" mass="10127">KEVEAADLKIVATRERKARAATKKREKKKRGPDEGEASRPHAKRKKTSAARKDSPAASERVSSHKPIRMADPVGPNMENPSGGAANIAESQGDQ</sequence>
<evidence type="ECO:0000313" key="2">
    <source>
        <dbReference type="EMBL" id="GFD55465.1"/>
    </source>
</evidence>
<accession>A0A699X6S0</accession>
<proteinExistence type="predicted"/>
<evidence type="ECO:0000256" key="1">
    <source>
        <dbReference type="SAM" id="MobiDB-lite"/>
    </source>
</evidence>
<feature type="compositionally biased region" description="Basic residues" evidence="1">
    <location>
        <begin position="16"/>
        <end position="30"/>
    </location>
</feature>
<name>A0A699X6S0_TANCI</name>
<dbReference type="AlphaFoldDB" id="A0A699X6S0"/>
<dbReference type="EMBL" id="BKCJ011818344">
    <property type="protein sequence ID" value="GFD55465.1"/>
    <property type="molecule type" value="Genomic_DNA"/>
</dbReference>
<feature type="non-terminal residue" evidence="2">
    <location>
        <position position="94"/>
    </location>
</feature>
<comment type="caution">
    <text evidence="2">The sequence shown here is derived from an EMBL/GenBank/DDBJ whole genome shotgun (WGS) entry which is preliminary data.</text>
</comment>
<feature type="compositionally biased region" description="Basic residues" evidence="1">
    <location>
        <begin position="40"/>
        <end position="49"/>
    </location>
</feature>
<organism evidence="2">
    <name type="scientific">Tanacetum cinerariifolium</name>
    <name type="common">Dalmatian daisy</name>
    <name type="synonym">Chrysanthemum cinerariifolium</name>
    <dbReference type="NCBI Taxonomy" id="118510"/>
    <lineage>
        <taxon>Eukaryota</taxon>
        <taxon>Viridiplantae</taxon>
        <taxon>Streptophyta</taxon>
        <taxon>Embryophyta</taxon>
        <taxon>Tracheophyta</taxon>
        <taxon>Spermatophyta</taxon>
        <taxon>Magnoliopsida</taxon>
        <taxon>eudicotyledons</taxon>
        <taxon>Gunneridae</taxon>
        <taxon>Pentapetalae</taxon>
        <taxon>asterids</taxon>
        <taxon>campanulids</taxon>
        <taxon>Asterales</taxon>
        <taxon>Asteraceae</taxon>
        <taxon>Asteroideae</taxon>
        <taxon>Anthemideae</taxon>
        <taxon>Anthemidinae</taxon>
        <taxon>Tanacetum</taxon>
    </lineage>
</organism>